<reference evidence="5 6" key="1">
    <citation type="submission" date="2019-06" db="EMBL/GenBank/DDBJ databases">
        <authorList>
            <person name="Li M."/>
        </authorList>
    </citation>
    <scope>NUCLEOTIDE SEQUENCE [LARGE SCALE GENOMIC DNA]</scope>
    <source>
        <strain evidence="5 6">BGMRC6574</strain>
    </source>
</reference>
<protein>
    <submittedName>
        <fullName evidence="5">Helix-turn-helix transcriptional regulator</fullName>
    </submittedName>
</protein>
<organism evidence="5 6">
    <name type="scientific">Pararhizobium mangrovi</name>
    <dbReference type="NCBI Taxonomy" id="2590452"/>
    <lineage>
        <taxon>Bacteria</taxon>
        <taxon>Pseudomonadati</taxon>
        <taxon>Pseudomonadota</taxon>
        <taxon>Alphaproteobacteria</taxon>
        <taxon>Hyphomicrobiales</taxon>
        <taxon>Rhizobiaceae</taxon>
        <taxon>Rhizobium/Agrobacterium group</taxon>
        <taxon>Pararhizobium</taxon>
    </lineage>
</organism>
<dbReference type="RefSeq" id="WP_141168063.1">
    <property type="nucleotide sequence ID" value="NZ_VHLH01000035.1"/>
</dbReference>
<dbReference type="InterPro" id="IPR016032">
    <property type="entry name" value="Sig_transdc_resp-reg_C-effctor"/>
</dbReference>
<dbReference type="PANTHER" id="PTHR44688:SF16">
    <property type="entry name" value="DNA-BINDING TRANSCRIPTIONAL ACTIVATOR DEVR_DOSR"/>
    <property type="match status" value="1"/>
</dbReference>
<dbReference type="SUPFAM" id="SSF46894">
    <property type="entry name" value="C-terminal effector domain of the bipartite response regulators"/>
    <property type="match status" value="1"/>
</dbReference>
<dbReference type="SMART" id="SM00421">
    <property type="entry name" value="HTH_LUXR"/>
    <property type="match status" value="1"/>
</dbReference>
<dbReference type="EMBL" id="VHLH01000035">
    <property type="protein sequence ID" value="TPW26184.1"/>
    <property type="molecule type" value="Genomic_DNA"/>
</dbReference>
<dbReference type="CDD" id="cd06170">
    <property type="entry name" value="LuxR_C_like"/>
    <property type="match status" value="1"/>
</dbReference>
<evidence type="ECO:0000313" key="5">
    <source>
        <dbReference type="EMBL" id="TPW26184.1"/>
    </source>
</evidence>
<evidence type="ECO:0000256" key="1">
    <source>
        <dbReference type="ARBA" id="ARBA00023015"/>
    </source>
</evidence>
<accession>A0A506TZL0</accession>
<keyword evidence="1" id="KW-0805">Transcription regulation</keyword>
<keyword evidence="3" id="KW-0804">Transcription</keyword>
<name>A0A506TZL0_9HYPH</name>
<keyword evidence="6" id="KW-1185">Reference proteome</keyword>
<evidence type="ECO:0000256" key="3">
    <source>
        <dbReference type="ARBA" id="ARBA00023163"/>
    </source>
</evidence>
<dbReference type="PRINTS" id="PR00038">
    <property type="entry name" value="HTHLUXR"/>
</dbReference>
<proteinExistence type="predicted"/>
<feature type="domain" description="HTH luxR-type" evidence="4">
    <location>
        <begin position="154"/>
        <end position="219"/>
    </location>
</feature>
<dbReference type="PANTHER" id="PTHR44688">
    <property type="entry name" value="DNA-BINDING TRANSCRIPTIONAL ACTIVATOR DEVR_DOSR"/>
    <property type="match status" value="1"/>
</dbReference>
<dbReference type="InterPro" id="IPR036388">
    <property type="entry name" value="WH-like_DNA-bd_sf"/>
</dbReference>
<dbReference type="NCBIfam" id="NF047402">
    <property type="entry name" value="TransRegVisN"/>
    <property type="match status" value="1"/>
</dbReference>
<dbReference type="Proteomes" id="UP000320314">
    <property type="component" value="Unassembled WGS sequence"/>
</dbReference>
<dbReference type="PROSITE" id="PS50043">
    <property type="entry name" value="HTH_LUXR_2"/>
    <property type="match status" value="1"/>
</dbReference>
<dbReference type="GO" id="GO:0003677">
    <property type="term" value="F:DNA binding"/>
    <property type="evidence" value="ECO:0007669"/>
    <property type="project" value="UniProtKB-KW"/>
</dbReference>
<sequence length="221" mass="24014">MMARAALLEELETLAVRDTSSGMDRICAYAGAAGFLLARCDGSPDDGLSNVVASDWPFDLVRRLGLALLAAQARKSELDRCLAILQPVVEHCGEEFVLPSGIDRRLCVVPFNAGTMRMVVAFLLPEGATPSRERLGDAALLAAYFVEPGAGVHEPDHHPDLTEREIECLAWIAQGKTSEEIAMIIGISRNTVNNYITGIMRKTATRTRSEAIALATRRHLI</sequence>
<dbReference type="OrthoDB" id="3679796at2"/>
<evidence type="ECO:0000313" key="6">
    <source>
        <dbReference type="Proteomes" id="UP000320314"/>
    </source>
</evidence>
<dbReference type="Pfam" id="PF00196">
    <property type="entry name" value="GerE"/>
    <property type="match status" value="1"/>
</dbReference>
<evidence type="ECO:0000259" key="4">
    <source>
        <dbReference type="PROSITE" id="PS50043"/>
    </source>
</evidence>
<gene>
    <name evidence="5" type="ORF">FJU11_15880</name>
</gene>
<dbReference type="AlphaFoldDB" id="A0A506TZL0"/>
<comment type="caution">
    <text evidence="5">The sequence shown here is derived from an EMBL/GenBank/DDBJ whole genome shotgun (WGS) entry which is preliminary data.</text>
</comment>
<keyword evidence="2" id="KW-0238">DNA-binding</keyword>
<dbReference type="GO" id="GO:0006355">
    <property type="term" value="P:regulation of DNA-templated transcription"/>
    <property type="evidence" value="ECO:0007669"/>
    <property type="project" value="InterPro"/>
</dbReference>
<dbReference type="Gene3D" id="1.10.10.10">
    <property type="entry name" value="Winged helix-like DNA-binding domain superfamily/Winged helix DNA-binding domain"/>
    <property type="match status" value="1"/>
</dbReference>
<dbReference type="InterPro" id="IPR000792">
    <property type="entry name" value="Tscrpt_reg_LuxR_C"/>
</dbReference>
<evidence type="ECO:0000256" key="2">
    <source>
        <dbReference type="ARBA" id="ARBA00023125"/>
    </source>
</evidence>